<accession>A0A178IQY7</accession>
<dbReference type="Proteomes" id="UP000078486">
    <property type="component" value="Unassembled WGS sequence"/>
</dbReference>
<feature type="domain" description="SGNH hydrolase-type esterase" evidence="1">
    <location>
        <begin position="334"/>
        <end position="511"/>
    </location>
</feature>
<dbReference type="InterPro" id="IPR036514">
    <property type="entry name" value="SGNH_hydro_sf"/>
</dbReference>
<dbReference type="PROSITE" id="PS01098">
    <property type="entry name" value="LIPASE_GDSL_SER"/>
    <property type="match status" value="1"/>
</dbReference>
<dbReference type="InterPro" id="IPR013830">
    <property type="entry name" value="SGNH_hydro"/>
</dbReference>
<dbReference type="PANTHER" id="PTHR30383">
    <property type="entry name" value="THIOESTERASE 1/PROTEASE 1/LYSOPHOSPHOLIPASE L1"/>
    <property type="match status" value="1"/>
</dbReference>
<reference evidence="2 3" key="1">
    <citation type="submission" date="2016-01" db="EMBL/GenBank/DDBJ databases">
        <title>High potential of lignocellulose degradation of a new Verrucomicrobia species.</title>
        <authorList>
            <person name="Wang Y."/>
            <person name="Shi Y."/>
            <person name="Qiu Z."/>
            <person name="Liu S."/>
            <person name="Yang H."/>
        </authorList>
    </citation>
    <scope>NUCLEOTIDE SEQUENCE [LARGE SCALE GENOMIC DNA]</scope>
    <source>
        <strain evidence="2 3">TSB47</strain>
    </source>
</reference>
<organism evidence="2 3">
    <name type="scientific">Termitidicoccus mucosus</name>
    <dbReference type="NCBI Taxonomy" id="1184151"/>
    <lineage>
        <taxon>Bacteria</taxon>
        <taxon>Pseudomonadati</taxon>
        <taxon>Verrucomicrobiota</taxon>
        <taxon>Opitutia</taxon>
        <taxon>Opitutales</taxon>
        <taxon>Opitutaceae</taxon>
        <taxon>Termitidicoccus</taxon>
    </lineage>
</organism>
<dbReference type="GO" id="GO:0006629">
    <property type="term" value="P:lipid metabolic process"/>
    <property type="evidence" value="ECO:0007669"/>
    <property type="project" value="InterPro"/>
</dbReference>
<evidence type="ECO:0000313" key="3">
    <source>
        <dbReference type="Proteomes" id="UP000078486"/>
    </source>
</evidence>
<protein>
    <recommendedName>
        <fullName evidence="1">SGNH hydrolase-type esterase domain-containing protein</fullName>
    </recommendedName>
</protein>
<evidence type="ECO:0000259" key="1">
    <source>
        <dbReference type="Pfam" id="PF13472"/>
    </source>
</evidence>
<evidence type="ECO:0000313" key="2">
    <source>
        <dbReference type="EMBL" id="OAM91809.1"/>
    </source>
</evidence>
<dbReference type="InterPro" id="IPR008265">
    <property type="entry name" value="Lipase_GDSL_AS"/>
</dbReference>
<dbReference type="GO" id="GO:0004622">
    <property type="term" value="F:phosphatidylcholine lysophospholipase activity"/>
    <property type="evidence" value="ECO:0007669"/>
    <property type="project" value="TreeGrafter"/>
</dbReference>
<dbReference type="Pfam" id="PF13472">
    <property type="entry name" value="Lipase_GDSL_2"/>
    <property type="match status" value="1"/>
</dbReference>
<dbReference type="EMBL" id="LRRQ01000013">
    <property type="protein sequence ID" value="OAM91809.1"/>
    <property type="molecule type" value="Genomic_DNA"/>
</dbReference>
<sequence length="527" mass="56885">MAVTLAAASAAHAASSFVPLPVARVTKTGQSVPGAESRGVLANEPGCAAGVTLEFDLASFAFGQTPCARLKLGDLEKIPVKRPGQSAGVARGALHVLAVAPDGAETLAGSLPVKPGGTNKNCVVDITDAVNAALAQTGGGTKKIRLAARITGAPLPLEVYALADDVPVLELASPEGWTDDWRERVAPVTGGPVVYREACLALAGKRDTEVVLSLLYPAKKIIEVVRLGTGEKLREGADWILREGKLVLPASTAAPVQVADEFFLSERKDKQGNITLVRSPVKLKEGGWYHERQMEVTYEPAARDWRWPAALSGIDDLPRTKRLLAAKAPLSVIVFGDSISAGFNCSRLDGLWPYQQAYGELVARELRRVYGAPVTLMNHARAGGTSGHAATQADAQVAWFKPDLVLLAFGMNERNEERRVAHRENMEKIIDIVRARSPETEFVIITPMLNNSNQPAGLEPVKFIRDEALKIRRPGIARVDLTGTEIAMLERKNYLDLSGNGVNHPNDFLHRIYAMRVLEVLLPRNKP</sequence>
<dbReference type="PANTHER" id="PTHR30383:SF5">
    <property type="entry name" value="SGNH HYDROLASE-TYPE ESTERASE DOMAIN-CONTAINING PROTEIN"/>
    <property type="match status" value="1"/>
</dbReference>
<dbReference type="AlphaFoldDB" id="A0A178IQY7"/>
<dbReference type="SUPFAM" id="SSF52266">
    <property type="entry name" value="SGNH hydrolase"/>
    <property type="match status" value="1"/>
</dbReference>
<dbReference type="Gene3D" id="3.40.50.1110">
    <property type="entry name" value="SGNH hydrolase"/>
    <property type="match status" value="1"/>
</dbReference>
<proteinExistence type="predicted"/>
<name>A0A178IQY7_9BACT</name>
<gene>
    <name evidence="2" type="ORF">AW736_01190</name>
</gene>
<dbReference type="CDD" id="cd00229">
    <property type="entry name" value="SGNH_hydrolase"/>
    <property type="match status" value="1"/>
</dbReference>
<keyword evidence="3" id="KW-1185">Reference proteome</keyword>
<dbReference type="InterPro" id="IPR051532">
    <property type="entry name" value="Ester_Hydrolysis_Enzymes"/>
</dbReference>
<dbReference type="STRING" id="1184151.AW736_01190"/>
<comment type="caution">
    <text evidence="2">The sequence shown here is derived from an EMBL/GenBank/DDBJ whole genome shotgun (WGS) entry which is preliminary data.</text>
</comment>